<dbReference type="AlphaFoldDB" id="Q6AR36"/>
<evidence type="ECO:0000256" key="3">
    <source>
        <dbReference type="PROSITE-ProRule" id="PRU00182"/>
    </source>
</evidence>
<dbReference type="InterPro" id="IPR006145">
    <property type="entry name" value="PsdUridine_synth_RsuA/RluA"/>
</dbReference>
<evidence type="ECO:0000256" key="2">
    <source>
        <dbReference type="ARBA" id="ARBA00023235"/>
    </source>
</evidence>
<dbReference type="SMART" id="SM00363">
    <property type="entry name" value="S4"/>
    <property type="match status" value="1"/>
</dbReference>
<keyword evidence="2" id="KW-0413">Isomerase</keyword>
<dbReference type="SUPFAM" id="SSF55120">
    <property type="entry name" value="Pseudouridine synthase"/>
    <property type="match status" value="1"/>
</dbReference>
<reference evidence="6" key="1">
    <citation type="journal article" date="2004" name="Environ. Microbiol.">
        <title>The genome of Desulfotalea psychrophila, a sulfate-reducing bacterium from permanently cold Arctic sediments.</title>
        <authorList>
            <person name="Rabus R."/>
            <person name="Ruepp A."/>
            <person name="Frickey T."/>
            <person name="Rattei T."/>
            <person name="Fartmann B."/>
            <person name="Stark M."/>
            <person name="Bauer M."/>
            <person name="Zibat A."/>
            <person name="Lombardot T."/>
            <person name="Becker I."/>
            <person name="Amann J."/>
            <person name="Gellner K."/>
            <person name="Teeling H."/>
            <person name="Leuschner W.D."/>
            <person name="Gloeckner F.-O."/>
            <person name="Lupas A.N."/>
            <person name="Amann R."/>
            <person name="Klenk H.-P."/>
        </authorList>
    </citation>
    <scope>NUCLEOTIDE SEQUENCE [LARGE SCALE GENOMIC DNA]</scope>
    <source>
        <strain evidence="6">DSM 12343 / LSv54</strain>
    </source>
</reference>
<dbReference type="GO" id="GO:0120159">
    <property type="term" value="F:rRNA pseudouridine synthase activity"/>
    <property type="evidence" value="ECO:0007669"/>
    <property type="project" value="UniProtKB-ARBA"/>
</dbReference>
<evidence type="ECO:0000313" key="5">
    <source>
        <dbReference type="EMBL" id="CAG35188.1"/>
    </source>
</evidence>
<dbReference type="PANTHER" id="PTHR47683">
    <property type="entry name" value="PSEUDOURIDINE SYNTHASE FAMILY PROTEIN-RELATED"/>
    <property type="match status" value="1"/>
</dbReference>
<comment type="similarity">
    <text evidence="1">Belongs to the pseudouridine synthase RsuA family.</text>
</comment>
<dbReference type="Proteomes" id="UP000000602">
    <property type="component" value="Chromosome"/>
</dbReference>
<dbReference type="FunFam" id="3.10.290.10:FF:000003">
    <property type="entry name" value="Pseudouridine synthase"/>
    <property type="match status" value="1"/>
</dbReference>
<dbReference type="SUPFAM" id="SSF55174">
    <property type="entry name" value="Alpha-L RNA-binding motif"/>
    <property type="match status" value="1"/>
</dbReference>
<dbReference type="STRING" id="177439.DP0459"/>
<dbReference type="InterPro" id="IPR050343">
    <property type="entry name" value="RsuA_PseudoU_synthase"/>
</dbReference>
<dbReference type="GO" id="GO:0000455">
    <property type="term" value="P:enzyme-directed rRNA pseudouridine synthesis"/>
    <property type="evidence" value="ECO:0007669"/>
    <property type="project" value="UniProtKB-ARBA"/>
</dbReference>
<keyword evidence="6" id="KW-1185">Reference proteome</keyword>
<evidence type="ECO:0000259" key="4">
    <source>
        <dbReference type="SMART" id="SM00363"/>
    </source>
</evidence>
<keyword evidence="3" id="KW-0694">RNA-binding</keyword>
<dbReference type="HOGENOM" id="CLU_024979_1_2_7"/>
<gene>
    <name evidence="5" type="ordered locus">DP0459</name>
</gene>
<dbReference type="Gene3D" id="3.10.290.10">
    <property type="entry name" value="RNA-binding S4 domain"/>
    <property type="match status" value="1"/>
</dbReference>
<dbReference type="GO" id="GO:0003723">
    <property type="term" value="F:RNA binding"/>
    <property type="evidence" value="ECO:0007669"/>
    <property type="project" value="UniProtKB-KW"/>
</dbReference>
<dbReference type="Pfam" id="PF00849">
    <property type="entry name" value="PseudoU_synth_2"/>
    <property type="match status" value="1"/>
</dbReference>
<evidence type="ECO:0000313" key="6">
    <source>
        <dbReference type="Proteomes" id="UP000000602"/>
    </source>
</evidence>
<name>Q6AR36_DESPS</name>
<dbReference type="PANTHER" id="PTHR47683:SF2">
    <property type="entry name" value="RNA-BINDING S4 DOMAIN-CONTAINING PROTEIN"/>
    <property type="match status" value="1"/>
</dbReference>
<dbReference type="Pfam" id="PF01479">
    <property type="entry name" value="S4"/>
    <property type="match status" value="1"/>
</dbReference>
<protein>
    <submittedName>
        <fullName evidence="5">Related to pseudouridine synthase</fullName>
    </submittedName>
</protein>
<dbReference type="InterPro" id="IPR036986">
    <property type="entry name" value="S4_RNA-bd_sf"/>
</dbReference>
<dbReference type="Gene3D" id="3.30.70.580">
    <property type="entry name" value="Pseudouridine synthase I, catalytic domain, N-terminal subdomain"/>
    <property type="match status" value="1"/>
</dbReference>
<dbReference type="InterPro" id="IPR020103">
    <property type="entry name" value="PsdUridine_synth_cat_dom_sf"/>
</dbReference>
<dbReference type="InterPro" id="IPR002942">
    <property type="entry name" value="S4_RNA-bd"/>
</dbReference>
<dbReference type="RefSeq" id="WP_011187704.1">
    <property type="nucleotide sequence ID" value="NC_006138.1"/>
</dbReference>
<dbReference type="PROSITE" id="PS50889">
    <property type="entry name" value="S4"/>
    <property type="match status" value="1"/>
</dbReference>
<dbReference type="EMBL" id="CR522870">
    <property type="protein sequence ID" value="CAG35188.1"/>
    <property type="molecule type" value="Genomic_DNA"/>
</dbReference>
<dbReference type="InterPro" id="IPR042092">
    <property type="entry name" value="PsdUridine_s_RsuA/RluB/E/F_cat"/>
</dbReference>
<feature type="domain" description="RNA-binding S4" evidence="4">
    <location>
        <begin position="1"/>
        <end position="61"/>
    </location>
</feature>
<dbReference type="InterPro" id="IPR020094">
    <property type="entry name" value="TruA/RsuA/RluB/E/F_N"/>
</dbReference>
<proteinExistence type="inferred from homology"/>
<organism evidence="5 6">
    <name type="scientific">Desulfotalea psychrophila (strain LSv54 / DSM 12343)</name>
    <dbReference type="NCBI Taxonomy" id="177439"/>
    <lineage>
        <taxon>Bacteria</taxon>
        <taxon>Pseudomonadati</taxon>
        <taxon>Thermodesulfobacteriota</taxon>
        <taxon>Desulfobulbia</taxon>
        <taxon>Desulfobulbales</taxon>
        <taxon>Desulfocapsaceae</taxon>
        <taxon>Desulfotalea</taxon>
    </lineage>
</organism>
<dbReference type="eggNOG" id="COG1187">
    <property type="taxonomic scope" value="Bacteria"/>
</dbReference>
<accession>Q6AR36</accession>
<dbReference type="Gene3D" id="3.30.70.1560">
    <property type="entry name" value="Alpha-L RNA-binding motif"/>
    <property type="match status" value="1"/>
</dbReference>
<dbReference type="KEGG" id="dps:DP0459"/>
<sequence>MRLQKFLSDIGYCSRGQAEDLIRKRKIMVNGKQATLGDKVRGNEKIVIEGRLLERKKGPAKKVLLFHKPEAVDCSLAPSKTTKTLLDFDFGTDRVFPVGYLDQASEGILLLTNDGEIANKLSLPEFRPEDEYLLTSPEEIDAEMIEKLTQARKAEKNKSVVDIEQIDAKHLRILQQGGRSKDIKKMCEAVELVIEQLVRVRVGNITLEGLEKGIYIPLDPEQLKRLLKKQ</sequence>
<dbReference type="OrthoDB" id="9807213at2"/>
<dbReference type="CDD" id="cd00165">
    <property type="entry name" value="S4"/>
    <property type="match status" value="1"/>
</dbReference>
<evidence type="ECO:0000256" key="1">
    <source>
        <dbReference type="ARBA" id="ARBA00008348"/>
    </source>
</evidence>